<dbReference type="EMBL" id="ACQT01000107">
    <property type="protein sequence ID" value="EER59664.1"/>
    <property type="molecule type" value="Genomic_DNA"/>
</dbReference>
<dbReference type="PROSITE" id="PS50056">
    <property type="entry name" value="TYR_PHOSPHATASE_2"/>
    <property type="match status" value="1"/>
</dbReference>
<dbReference type="Gene3D" id="3.90.190.10">
    <property type="entry name" value="Protein tyrosine phosphatase superfamily"/>
    <property type="match status" value="1"/>
</dbReference>
<dbReference type="GO" id="GO:0004725">
    <property type="term" value="F:protein tyrosine phosphatase activity"/>
    <property type="evidence" value="ECO:0007669"/>
    <property type="project" value="InterPro"/>
</dbReference>
<reference evidence="4 5" key="1">
    <citation type="submission" date="2009-05" db="EMBL/GenBank/DDBJ databases">
        <title>The draft genome of Acidovorax delafieldii 2AN.</title>
        <authorList>
            <consortium name="US DOE Joint Genome Institute (JGI-PGF)"/>
            <person name="Lucas S."/>
            <person name="Copeland A."/>
            <person name="Lapidus A."/>
            <person name="Glavina del Rio T."/>
            <person name="Tice H."/>
            <person name="Bruce D."/>
            <person name="Goodwin L."/>
            <person name="Pitluck S."/>
            <person name="Larimer F."/>
            <person name="Land M.L."/>
            <person name="Hauser L."/>
            <person name="Shelobolina E.S."/>
            <person name="Picardal F."/>
            <person name="Roden E."/>
            <person name="Emerson D."/>
        </authorList>
    </citation>
    <scope>NUCLEOTIDE SEQUENCE [LARGE SCALE GENOMIC DNA]</scope>
    <source>
        <strain evidence="4 5">2AN</strain>
    </source>
</reference>
<comment type="caution">
    <text evidence="4">The sequence shown here is derived from an EMBL/GenBank/DDBJ whole genome shotgun (WGS) entry which is preliminary data.</text>
</comment>
<dbReference type="FunFam" id="3.90.190.10:FF:000157">
    <property type="entry name" value="Protein-tyrosine phosphatase"/>
    <property type="match status" value="1"/>
</dbReference>
<dbReference type="InterPro" id="IPR027417">
    <property type="entry name" value="P-loop_NTPase"/>
</dbReference>
<gene>
    <name evidence="4" type="ORF">AcdelDRAFT_2776</name>
</gene>
<dbReference type="SMART" id="SM00404">
    <property type="entry name" value="PTPc_motif"/>
    <property type="match status" value="1"/>
</dbReference>
<feature type="domain" description="Tyrosine-protein phosphatase" evidence="2">
    <location>
        <begin position="191"/>
        <end position="340"/>
    </location>
</feature>
<dbReference type="InterPro" id="IPR016130">
    <property type="entry name" value="Tyr_Pase_AS"/>
</dbReference>
<dbReference type="PROSITE" id="PS00383">
    <property type="entry name" value="TYR_PHOSPHATASE_1"/>
    <property type="match status" value="1"/>
</dbReference>
<dbReference type="InterPro" id="IPR020422">
    <property type="entry name" value="TYR_PHOSPHATASE_DUAL_dom"/>
</dbReference>
<dbReference type="AlphaFoldDB" id="C5T796"/>
<dbReference type="PANTHER" id="PTHR23339">
    <property type="entry name" value="TYROSINE SPECIFIC PROTEIN PHOSPHATASE AND DUAL SPECIFICITY PROTEIN PHOSPHATASE"/>
    <property type="match status" value="1"/>
</dbReference>
<dbReference type="InterPro" id="IPR000242">
    <property type="entry name" value="PTP_cat"/>
</dbReference>
<organism evidence="4 5">
    <name type="scientific">Acidovorax delafieldii 2AN</name>
    <dbReference type="NCBI Taxonomy" id="573060"/>
    <lineage>
        <taxon>Bacteria</taxon>
        <taxon>Pseudomonadati</taxon>
        <taxon>Pseudomonadota</taxon>
        <taxon>Betaproteobacteria</taxon>
        <taxon>Burkholderiales</taxon>
        <taxon>Comamonadaceae</taxon>
        <taxon>Acidovorax</taxon>
    </lineage>
</organism>
<name>C5T796_ACIDE</name>
<evidence type="ECO:0000259" key="3">
    <source>
        <dbReference type="PROSITE" id="PS50056"/>
    </source>
</evidence>
<keyword evidence="1" id="KW-0378">Hydrolase</keyword>
<keyword evidence="5" id="KW-1185">Reference proteome</keyword>
<sequence>MNILSHALAKPPLLMIDEPTYGLQADVAMWLVEWLRSLAENSRLMVVLHHQGQARRLADRIILLGGGVILAHEPNPRFFTHPANGWVAQFVHSGSLSIASPGVRIEELDPSAVPPMPLPEAALNALTEFDEPSVPAHASPPTLTPPFFPTTSVQQNVCPPMVAPPPLSNRGVETASMVGLAILSEYRGPHGFHWIIPGKLAGCGEPGAMAPIDYDMQLLSTLGISHLVTLTERDIDEEALLRNQLRNIHLPIFDREAPSISQAYMLVRRMQLLLDQGHVIAVHCRAGIGRTGTILAAWLIREGGLSSEEAIARLRNINPAYVQTDEQEKFLQSFELDIVKRL</sequence>
<dbReference type="Gene3D" id="3.40.50.300">
    <property type="entry name" value="P-loop containing nucleotide triphosphate hydrolases"/>
    <property type="match status" value="1"/>
</dbReference>
<proteinExistence type="predicted"/>
<evidence type="ECO:0000256" key="1">
    <source>
        <dbReference type="ARBA" id="ARBA00022801"/>
    </source>
</evidence>
<dbReference type="InterPro" id="IPR050561">
    <property type="entry name" value="PTP"/>
</dbReference>
<evidence type="ECO:0000313" key="4">
    <source>
        <dbReference type="EMBL" id="EER59664.1"/>
    </source>
</evidence>
<evidence type="ECO:0000259" key="2">
    <source>
        <dbReference type="PROSITE" id="PS50054"/>
    </source>
</evidence>
<dbReference type="InterPro" id="IPR029021">
    <property type="entry name" value="Prot-tyrosine_phosphatase-like"/>
</dbReference>
<dbReference type="InterPro" id="IPR003595">
    <property type="entry name" value="Tyr_Pase_cat"/>
</dbReference>
<accession>C5T796</accession>
<dbReference type="SUPFAM" id="SSF52540">
    <property type="entry name" value="P-loop containing nucleoside triphosphate hydrolases"/>
    <property type="match status" value="1"/>
</dbReference>
<dbReference type="SUPFAM" id="SSF52799">
    <property type="entry name" value="(Phosphotyrosine protein) phosphatases II"/>
    <property type="match status" value="1"/>
</dbReference>
<dbReference type="PROSITE" id="PS50054">
    <property type="entry name" value="TYR_PHOSPHATASE_DUAL"/>
    <property type="match status" value="1"/>
</dbReference>
<dbReference type="InterPro" id="IPR000387">
    <property type="entry name" value="Tyr_Pase_dom"/>
</dbReference>
<dbReference type="Proteomes" id="UP000003856">
    <property type="component" value="Unassembled WGS sequence"/>
</dbReference>
<dbReference type="PATRIC" id="fig|573060.9.peg.2306"/>
<dbReference type="Pfam" id="PF22785">
    <property type="entry name" value="Tc-R-P"/>
    <property type="match status" value="1"/>
</dbReference>
<protein>
    <submittedName>
        <fullName evidence="4">Dual specificity protein phosphatase</fullName>
    </submittedName>
</protein>
<evidence type="ECO:0000313" key="5">
    <source>
        <dbReference type="Proteomes" id="UP000003856"/>
    </source>
</evidence>
<dbReference type="SMART" id="SM00195">
    <property type="entry name" value="DSPc"/>
    <property type="match status" value="1"/>
</dbReference>
<dbReference type="PRINTS" id="PR00700">
    <property type="entry name" value="PRTYPHPHTASE"/>
</dbReference>
<feature type="domain" description="Tyrosine specific protein phosphatases" evidence="3">
    <location>
        <begin position="264"/>
        <end position="329"/>
    </location>
</feature>